<dbReference type="InterPro" id="IPR008266">
    <property type="entry name" value="Tyr_kinase_AS"/>
</dbReference>
<evidence type="ECO:0000313" key="8">
    <source>
        <dbReference type="EMBL" id="TFK19246.1"/>
    </source>
</evidence>
<accession>A0A5C3KGF2</accession>
<dbReference type="Pfam" id="PF00069">
    <property type="entry name" value="Pkinase"/>
    <property type="match status" value="1"/>
</dbReference>
<dbReference type="STRING" id="230819.A0A5C3KGF2"/>
<dbReference type="Gene3D" id="1.10.510.10">
    <property type="entry name" value="Transferase(Phosphotransferase) domain 1"/>
    <property type="match status" value="1"/>
</dbReference>
<reference evidence="8 9" key="1">
    <citation type="journal article" date="2019" name="Nat. Ecol. Evol.">
        <title>Megaphylogeny resolves global patterns of mushroom evolution.</title>
        <authorList>
            <person name="Varga T."/>
            <person name="Krizsan K."/>
            <person name="Foldi C."/>
            <person name="Dima B."/>
            <person name="Sanchez-Garcia M."/>
            <person name="Sanchez-Ramirez S."/>
            <person name="Szollosi G.J."/>
            <person name="Szarkandi J.G."/>
            <person name="Papp V."/>
            <person name="Albert L."/>
            <person name="Andreopoulos W."/>
            <person name="Angelini C."/>
            <person name="Antonin V."/>
            <person name="Barry K.W."/>
            <person name="Bougher N.L."/>
            <person name="Buchanan P."/>
            <person name="Buyck B."/>
            <person name="Bense V."/>
            <person name="Catcheside P."/>
            <person name="Chovatia M."/>
            <person name="Cooper J."/>
            <person name="Damon W."/>
            <person name="Desjardin D."/>
            <person name="Finy P."/>
            <person name="Geml J."/>
            <person name="Haridas S."/>
            <person name="Hughes K."/>
            <person name="Justo A."/>
            <person name="Karasinski D."/>
            <person name="Kautmanova I."/>
            <person name="Kiss B."/>
            <person name="Kocsube S."/>
            <person name="Kotiranta H."/>
            <person name="LaButti K.M."/>
            <person name="Lechner B.E."/>
            <person name="Liimatainen K."/>
            <person name="Lipzen A."/>
            <person name="Lukacs Z."/>
            <person name="Mihaltcheva S."/>
            <person name="Morgado L.N."/>
            <person name="Niskanen T."/>
            <person name="Noordeloos M.E."/>
            <person name="Ohm R.A."/>
            <person name="Ortiz-Santana B."/>
            <person name="Ovrebo C."/>
            <person name="Racz N."/>
            <person name="Riley R."/>
            <person name="Savchenko A."/>
            <person name="Shiryaev A."/>
            <person name="Soop K."/>
            <person name="Spirin V."/>
            <person name="Szebenyi C."/>
            <person name="Tomsovsky M."/>
            <person name="Tulloss R.E."/>
            <person name="Uehling J."/>
            <person name="Grigoriev I.V."/>
            <person name="Vagvolgyi C."/>
            <person name="Papp T."/>
            <person name="Martin F.M."/>
            <person name="Miettinen O."/>
            <person name="Hibbett D.S."/>
            <person name="Nagy L.G."/>
        </authorList>
    </citation>
    <scope>NUCLEOTIDE SEQUENCE [LARGE SCALE GENOMIC DNA]</scope>
    <source>
        <strain evidence="8 9">CBS 121175</strain>
    </source>
</reference>
<dbReference type="Proteomes" id="UP000307440">
    <property type="component" value="Unassembled WGS sequence"/>
</dbReference>
<dbReference type="SUPFAM" id="SSF56112">
    <property type="entry name" value="Protein kinase-like (PK-like)"/>
    <property type="match status" value="1"/>
</dbReference>
<keyword evidence="5" id="KW-0067">ATP-binding</keyword>
<dbReference type="CDD" id="cd00180">
    <property type="entry name" value="PKc"/>
    <property type="match status" value="1"/>
</dbReference>
<evidence type="ECO:0000256" key="2">
    <source>
        <dbReference type="ARBA" id="ARBA00022679"/>
    </source>
</evidence>
<keyword evidence="2" id="KW-0808">Transferase</keyword>
<organism evidence="8 9">
    <name type="scientific">Coprinopsis marcescibilis</name>
    <name type="common">Agaric fungus</name>
    <name type="synonym">Psathyrella marcescibilis</name>
    <dbReference type="NCBI Taxonomy" id="230819"/>
    <lineage>
        <taxon>Eukaryota</taxon>
        <taxon>Fungi</taxon>
        <taxon>Dikarya</taxon>
        <taxon>Basidiomycota</taxon>
        <taxon>Agaricomycotina</taxon>
        <taxon>Agaricomycetes</taxon>
        <taxon>Agaricomycetidae</taxon>
        <taxon>Agaricales</taxon>
        <taxon>Agaricineae</taxon>
        <taxon>Psathyrellaceae</taxon>
        <taxon>Coprinopsis</taxon>
    </lineage>
</organism>
<evidence type="ECO:0000256" key="4">
    <source>
        <dbReference type="ARBA" id="ARBA00022777"/>
    </source>
</evidence>
<evidence type="ECO:0000256" key="6">
    <source>
        <dbReference type="SAM" id="MobiDB-lite"/>
    </source>
</evidence>
<dbReference type="GO" id="GO:0004674">
    <property type="term" value="F:protein serine/threonine kinase activity"/>
    <property type="evidence" value="ECO:0007669"/>
    <property type="project" value="UniProtKB-KW"/>
</dbReference>
<sequence>MTHRPVTPPLAEEVNATFIVSNKTSPSVFSIKVETPSPSLNASGPSGYPARPSSPTTPSRRKRTNLPSHCTPLNLPLYSRREKSVEIDFERKDNEAQDYASLNDNYAYPKRPDEIEEVARAPTLESRARRLRLYEQTERRDTEQFIEDRPEKFRIKEEAKIQEALLTLPQNQGTRLTSLIEQLASQDLFPRDKDTSANADIKAFQTTVATQYLANGAATGTSYKVIQRKVTASDGLLQSADGGVISLTREIVPLLEDKKTEWIFQPRRLLGALKLPANPITAIITNAAFKMAYCNEGSDGNREIGLYKHVGPKPEDIGWGIKCADIWYGWYPRSRTSDFTAERLVVLKSYLKSSDKVANRQFVLRNELRAQRRLAAKSTKMSLFVLAIDACVEDNEHYFLVMPQMYCSLLDLFRKPKKYDIDIQKHGRRWAAQLATAISHGHQSGLIHRDVSPSNILITHSLTIKPSDFALAWVSPEHSAPLQSQLDNPSAVYAYKFKGTTGYTAPEVMKTRYASQCKKQAYDSDVDEEKRNRAVYGPAADWFSIGVVLAEMMQLGEFWNRFPTEALYTEFIGSSYEWRSRFLEEFGLKGRIMWLVRGLLKPDPKEHYDYHNIFRHPFFDTGSNSSSFDNIAEHARRQPIVKPHSINYNLQKPKMTTMVWCGMTPAQTPALERADMGYAWINLTGRWARPLALV</sequence>
<dbReference type="GO" id="GO:0005524">
    <property type="term" value="F:ATP binding"/>
    <property type="evidence" value="ECO:0007669"/>
    <property type="project" value="UniProtKB-KW"/>
</dbReference>
<evidence type="ECO:0000256" key="1">
    <source>
        <dbReference type="ARBA" id="ARBA00022527"/>
    </source>
</evidence>
<evidence type="ECO:0000256" key="5">
    <source>
        <dbReference type="ARBA" id="ARBA00022840"/>
    </source>
</evidence>
<keyword evidence="3" id="KW-0547">Nucleotide-binding</keyword>
<dbReference type="EMBL" id="ML210351">
    <property type="protein sequence ID" value="TFK19246.1"/>
    <property type="molecule type" value="Genomic_DNA"/>
</dbReference>
<keyword evidence="9" id="KW-1185">Reference proteome</keyword>
<proteinExistence type="predicted"/>
<dbReference type="SMART" id="SM00220">
    <property type="entry name" value="S_TKc"/>
    <property type="match status" value="1"/>
</dbReference>
<dbReference type="OrthoDB" id="10252171at2759"/>
<evidence type="ECO:0000259" key="7">
    <source>
        <dbReference type="PROSITE" id="PS50011"/>
    </source>
</evidence>
<dbReference type="PROSITE" id="PS00109">
    <property type="entry name" value="PROTEIN_KINASE_TYR"/>
    <property type="match status" value="1"/>
</dbReference>
<keyword evidence="1" id="KW-0723">Serine/threonine-protein kinase</keyword>
<dbReference type="InterPro" id="IPR000719">
    <property type="entry name" value="Prot_kinase_dom"/>
</dbReference>
<evidence type="ECO:0000313" key="9">
    <source>
        <dbReference type="Proteomes" id="UP000307440"/>
    </source>
</evidence>
<dbReference type="AlphaFoldDB" id="A0A5C3KGF2"/>
<dbReference type="PROSITE" id="PS50011">
    <property type="entry name" value="PROTEIN_KINASE_DOM"/>
    <property type="match status" value="1"/>
</dbReference>
<gene>
    <name evidence="8" type="ORF">FA15DRAFT_697638</name>
</gene>
<dbReference type="InterPro" id="IPR011009">
    <property type="entry name" value="Kinase-like_dom_sf"/>
</dbReference>
<name>A0A5C3KGF2_COPMA</name>
<feature type="domain" description="Protein kinase" evidence="7">
    <location>
        <begin position="288"/>
        <end position="619"/>
    </location>
</feature>
<evidence type="ECO:0000256" key="3">
    <source>
        <dbReference type="ARBA" id="ARBA00022741"/>
    </source>
</evidence>
<keyword evidence="4 8" id="KW-0418">Kinase</keyword>
<feature type="region of interest" description="Disordered" evidence="6">
    <location>
        <begin position="33"/>
        <end position="69"/>
    </location>
</feature>
<dbReference type="PANTHER" id="PTHR24351">
    <property type="entry name" value="RIBOSOMAL PROTEIN S6 KINASE"/>
    <property type="match status" value="1"/>
</dbReference>
<protein>
    <submittedName>
        <fullName evidence="8">Kinase-like protein</fullName>
    </submittedName>
</protein>